<organism evidence="2 3">
    <name type="scientific">Phytophthora cactorum</name>
    <dbReference type="NCBI Taxonomy" id="29920"/>
    <lineage>
        <taxon>Eukaryota</taxon>
        <taxon>Sar</taxon>
        <taxon>Stramenopiles</taxon>
        <taxon>Oomycota</taxon>
        <taxon>Peronosporomycetes</taxon>
        <taxon>Peronosporales</taxon>
        <taxon>Peronosporaceae</taxon>
        <taxon>Phytophthora</taxon>
    </lineage>
</organism>
<accession>A0A8T1BQW9</accession>
<evidence type="ECO:0000313" key="2">
    <source>
        <dbReference type="EMBL" id="KAG2908426.1"/>
    </source>
</evidence>
<evidence type="ECO:0000313" key="3">
    <source>
        <dbReference type="Proteomes" id="UP000736787"/>
    </source>
</evidence>
<protein>
    <recommendedName>
        <fullName evidence="4">BZIP domain-containing protein</fullName>
    </recommendedName>
</protein>
<dbReference type="Proteomes" id="UP000736787">
    <property type="component" value="Unassembled WGS sequence"/>
</dbReference>
<dbReference type="VEuPathDB" id="FungiDB:PC110_g15878"/>
<gene>
    <name evidence="2" type="ORF">PC117_g19960</name>
</gene>
<comment type="caution">
    <text evidence="2">The sequence shown here is derived from an EMBL/GenBank/DDBJ whole genome shotgun (WGS) entry which is preliminary data.</text>
</comment>
<name>A0A8T1BQW9_9STRA</name>
<sequence>MTLDATTIEQVEQFLTPFTLSTSNDIDERTGHEDPASRHVTASSKPRRRGRKKSNVDPVTKREMNRLKDRKRCSSYRQRQRNEHEGLHKEVRVLTAKLHTAKEETALSSGVLTTNLDLARLAQRTLTLKQASTATLPRNHG</sequence>
<dbReference type="AlphaFoldDB" id="A0A8T1BQW9"/>
<evidence type="ECO:0000256" key="1">
    <source>
        <dbReference type="SAM" id="MobiDB-lite"/>
    </source>
</evidence>
<feature type="compositionally biased region" description="Basic and acidic residues" evidence="1">
    <location>
        <begin position="26"/>
        <end position="37"/>
    </location>
</feature>
<feature type="region of interest" description="Disordered" evidence="1">
    <location>
        <begin position="22"/>
        <end position="88"/>
    </location>
</feature>
<reference evidence="2" key="1">
    <citation type="submission" date="2018-10" db="EMBL/GenBank/DDBJ databases">
        <title>Effector identification in a new, highly contiguous assembly of the strawberry crown rot pathogen Phytophthora cactorum.</title>
        <authorList>
            <person name="Armitage A.D."/>
            <person name="Nellist C.F."/>
            <person name="Bates H."/>
            <person name="Vickerstaff R.J."/>
            <person name="Harrison R.J."/>
        </authorList>
    </citation>
    <scope>NUCLEOTIDE SEQUENCE</scope>
    <source>
        <strain evidence="2">4040</strain>
    </source>
</reference>
<dbReference type="EMBL" id="RCMK01000899">
    <property type="protein sequence ID" value="KAG2908426.1"/>
    <property type="molecule type" value="Genomic_DNA"/>
</dbReference>
<proteinExistence type="predicted"/>
<evidence type="ECO:0008006" key="4">
    <source>
        <dbReference type="Google" id="ProtNLM"/>
    </source>
</evidence>